<feature type="domain" description="Sec23/Sec24 trunk" evidence="15">
    <location>
        <begin position="171"/>
        <end position="259"/>
    </location>
</feature>
<evidence type="ECO:0000256" key="10">
    <source>
        <dbReference type="ARBA" id="ARBA00023034"/>
    </source>
</evidence>
<dbReference type="GO" id="GO:0005789">
    <property type="term" value="C:endoplasmic reticulum membrane"/>
    <property type="evidence" value="ECO:0007669"/>
    <property type="project" value="UniProtKB-SubCell"/>
</dbReference>
<comment type="similarity">
    <text evidence="2 14">Belongs to the SEC23/SEC24 family. SEC23 subfamily.</text>
</comment>
<evidence type="ECO:0000256" key="6">
    <source>
        <dbReference type="ARBA" id="ARBA00022824"/>
    </source>
</evidence>
<dbReference type="GO" id="GO:0006886">
    <property type="term" value="P:intracellular protein transport"/>
    <property type="evidence" value="ECO:0007669"/>
    <property type="project" value="InterPro"/>
</dbReference>
<protein>
    <recommendedName>
        <fullName evidence="3 14">Protein transport protein SEC23</fullName>
    </recommendedName>
</protein>
<dbReference type="GO" id="GO:0090110">
    <property type="term" value="P:COPII-coated vesicle cargo loading"/>
    <property type="evidence" value="ECO:0000318"/>
    <property type="project" value="GO_Central"/>
</dbReference>
<keyword evidence="6 14" id="KW-0256">Endoplasmic reticulum</keyword>
<name>A0A078FG69_BRANA</name>
<dbReference type="FunFam" id="3.40.20.10:FF:000041">
    <property type="entry name" value="Protein transport protein SEC23"/>
    <property type="match status" value="1"/>
</dbReference>
<evidence type="ECO:0000313" key="18">
    <source>
        <dbReference type="Proteomes" id="UP000028999"/>
    </source>
</evidence>
<evidence type="ECO:0000259" key="16">
    <source>
        <dbReference type="Pfam" id="PF04815"/>
    </source>
</evidence>
<dbReference type="OMA" id="MQGIIGP"/>
<dbReference type="EMBL" id="LK032018">
    <property type="protein sequence ID" value="CDY12241.1"/>
    <property type="molecule type" value="Genomic_DNA"/>
</dbReference>
<dbReference type="InterPro" id="IPR037364">
    <property type="entry name" value="Sec23"/>
</dbReference>
<dbReference type="Gene3D" id="3.40.20.10">
    <property type="entry name" value="Severin"/>
    <property type="match status" value="1"/>
</dbReference>
<dbReference type="GO" id="GO:0070971">
    <property type="term" value="C:endoplasmic reticulum exit site"/>
    <property type="evidence" value="ECO:0000318"/>
    <property type="project" value="GO_Central"/>
</dbReference>
<dbReference type="Pfam" id="PF04811">
    <property type="entry name" value="Sec23_trunk"/>
    <property type="match status" value="2"/>
</dbReference>
<dbReference type="PANTHER" id="PTHR11141:SF23">
    <property type="entry name" value="PROTEIN TRANSPORT PROTEIN SEC23 B"/>
    <property type="match status" value="1"/>
</dbReference>
<evidence type="ECO:0000256" key="1">
    <source>
        <dbReference type="ARBA" id="ARBA00004255"/>
    </source>
</evidence>
<dbReference type="Gene3D" id="2.60.40.1670">
    <property type="entry name" value="beta-sandwich domain of Sec23/24"/>
    <property type="match status" value="1"/>
</dbReference>
<evidence type="ECO:0000256" key="7">
    <source>
        <dbReference type="ARBA" id="ARBA00022833"/>
    </source>
</evidence>
<comment type="function">
    <text evidence="13 14">Component of the coat protein complex II (COPII) which promotes the formation of transport vesicles from the endoplasmic reticulum (ER). The coat has two main functions, the physical deformation of the endoplasmic reticulum membrane into vesicles and the selection of cargo molecules.</text>
</comment>
<keyword evidence="8 14" id="KW-0931">ER-Golgi transport</keyword>
<evidence type="ECO:0000313" key="17">
    <source>
        <dbReference type="EMBL" id="CDY12241.1"/>
    </source>
</evidence>
<comment type="subcellular location">
    <subcellularLocation>
        <location evidence="14">Cytoplasmic vesicle</location>
        <location evidence="14">COPII-coated vesicle membrane</location>
        <topology evidence="14">Peripheral membrane protein</topology>
        <orientation evidence="14">Cytoplasmic side</orientation>
    </subcellularLocation>
    <subcellularLocation>
        <location evidence="14">Endoplasmic reticulum membrane</location>
        <topology evidence="14">Peripheral membrane protein</topology>
        <orientation evidence="14">Cytoplasmic side</orientation>
    </subcellularLocation>
    <subcellularLocation>
        <location evidence="1">Golgi apparatus membrane</location>
        <topology evidence="1">Peripheral membrane protein</topology>
        <orientation evidence="1">Cytoplasmic side</orientation>
    </subcellularLocation>
</comment>
<accession>A0A078FG69</accession>
<keyword evidence="10" id="KW-0333">Golgi apparatus</keyword>
<feature type="domain" description="Sec23/Sec24 trunk" evidence="15">
    <location>
        <begin position="83"/>
        <end position="156"/>
    </location>
</feature>
<dbReference type="Gene3D" id="1.20.120.730">
    <property type="entry name" value="Sec23/Sec24 helical domain"/>
    <property type="match status" value="1"/>
</dbReference>
<evidence type="ECO:0000256" key="13">
    <source>
        <dbReference type="ARBA" id="ARBA00025471"/>
    </source>
</evidence>
<keyword evidence="4 14" id="KW-0813">Transport</keyword>
<evidence type="ECO:0000256" key="3">
    <source>
        <dbReference type="ARBA" id="ARBA00021212"/>
    </source>
</evidence>
<dbReference type="STRING" id="3708.A0A078FG69"/>
<keyword evidence="12 14" id="KW-0968">Cytoplasmic vesicle</keyword>
<evidence type="ECO:0000256" key="8">
    <source>
        <dbReference type="ARBA" id="ARBA00022892"/>
    </source>
</evidence>
<evidence type="ECO:0000259" key="15">
    <source>
        <dbReference type="Pfam" id="PF04811"/>
    </source>
</evidence>
<dbReference type="SUPFAM" id="SSF53300">
    <property type="entry name" value="vWA-like"/>
    <property type="match status" value="1"/>
</dbReference>
<evidence type="ECO:0000256" key="4">
    <source>
        <dbReference type="ARBA" id="ARBA00022448"/>
    </source>
</evidence>
<dbReference type="SUPFAM" id="SSF82754">
    <property type="entry name" value="C-terminal, gelsolin-like domain of Sec23/24"/>
    <property type="match status" value="1"/>
</dbReference>
<dbReference type="PANTHER" id="PTHR11141">
    <property type="entry name" value="PROTEIN TRANSPORT PROTEIN SEC23"/>
    <property type="match status" value="1"/>
</dbReference>
<dbReference type="PaxDb" id="3708-A0A078FG69"/>
<dbReference type="GO" id="GO:0030127">
    <property type="term" value="C:COPII vesicle coat"/>
    <property type="evidence" value="ECO:0000318"/>
    <property type="project" value="GO_Central"/>
</dbReference>
<evidence type="ECO:0000256" key="2">
    <source>
        <dbReference type="ARBA" id="ARBA00009210"/>
    </source>
</evidence>
<evidence type="ECO:0000256" key="9">
    <source>
        <dbReference type="ARBA" id="ARBA00022927"/>
    </source>
</evidence>
<evidence type="ECO:0000256" key="5">
    <source>
        <dbReference type="ARBA" id="ARBA00022723"/>
    </source>
</evidence>
<dbReference type="InterPro" id="IPR029006">
    <property type="entry name" value="ADF-H/Gelsolin-like_dom_sf"/>
</dbReference>
<keyword evidence="5 14" id="KW-0479">Metal-binding</keyword>
<sequence length="608" mass="68708">MDPEGIDGVRMTWNIWRRTKLESTNCVVPVVHEHHHLTLRSAPLPRVFLSSKPLRNQTNLPHELHAHHTTFEYTLPNRSDRPSGAAFLFVLDTCMIDEEFGFARSSVKRAVGLLPDEALVGFVSFGTQVHVHELGFSDLAKFDLLTTELHQTVVPHIAKIGFSCVEYELIVSKDLIEPLRSHKDLDKGEAPFYEKAEKFYHGLANQLVNQGLVLDIFASVLDQVGVAKMKATVEKTGRLVVISESFGHSVFKDSFKRVFEDVNNLSVFVSSSNILTLFTQSFSVENFKSTVQRIKMQGIIGPCPTVADIVIGEGNITEWKMCGLDKISYEVCSRISYPLCFLFRLPSLIMFANYWQWVDTAASTEELVPGFDQETAAVVMARLASLKMETEVEFDAQRWLDRSLTRLCSKFGDYRNNDPTSFSLNPNFSLFPQFMFNLRRSQFVQVFNNSPDETAYSRMLLNRENISNAAVMIQPSLTTYSFNSIPQPALLDVSSIASDRILLLDSYFSIVVFHGLTIAQCRTLGYQNHPEHQAFTQLLQEPQEDAQMIAHGRFPMPRLVARFLLARLNPSASYNNASEMNTGSAAIFRDDASLEVFYQHLQKLAVQS</sequence>
<keyword evidence="14" id="KW-0963">Cytoplasm</keyword>
<gene>
    <name evidence="17" type="primary">BnaC04g12710D</name>
    <name evidence="17" type="ORF">GSBRNA2T00061280001</name>
</gene>
<dbReference type="InterPro" id="IPR036465">
    <property type="entry name" value="vWFA_dom_sf"/>
</dbReference>
<dbReference type="SUPFAM" id="SSF81811">
    <property type="entry name" value="Helical domain of Sec23/24"/>
    <property type="match status" value="1"/>
</dbReference>
<dbReference type="InterPro" id="IPR036180">
    <property type="entry name" value="Gelsolin-like_dom_sf"/>
</dbReference>
<dbReference type="Gramene" id="CDY12241">
    <property type="protein sequence ID" value="CDY12241"/>
    <property type="gene ID" value="GSBRNA2T00061280001"/>
</dbReference>
<dbReference type="GO" id="GO:0005096">
    <property type="term" value="F:GTPase activator activity"/>
    <property type="evidence" value="ECO:0000318"/>
    <property type="project" value="GO_Central"/>
</dbReference>
<evidence type="ECO:0000256" key="14">
    <source>
        <dbReference type="RuleBase" id="RU365030"/>
    </source>
</evidence>
<keyword evidence="18" id="KW-1185">Reference proteome</keyword>
<evidence type="ECO:0000256" key="12">
    <source>
        <dbReference type="ARBA" id="ARBA00023329"/>
    </source>
</evidence>
<dbReference type="FunFam" id="1.20.120.730:FF:000005">
    <property type="entry name" value="Protein transport protein SEC23"/>
    <property type="match status" value="1"/>
</dbReference>
<reference evidence="17 18" key="1">
    <citation type="journal article" date="2014" name="Science">
        <title>Plant genetics. Early allopolyploid evolution in the post-Neolithic Brassica napus oilseed genome.</title>
        <authorList>
            <person name="Chalhoub B."/>
            <person name="Denoeud F."/>
            <person name="Liu S."/>
            <person name="Parkin I.A."/>
            <person name="Tang H."/>
            <person name="Wang X."/>
            <person name="Chiquet J."/>
            <person name="Belcram H."/>
            <person name="Tong C."/>
            <person name="Samans B."/>
            <person name="Correa M."/>
            <person name="Da Silva C."/>
            <person name="Just J."/>
            <person name="Falentin C."/>
            <person name="Koh C.S."/>
            <person name="Le Clainche I."/>
            <person name="Bernard M."/>
            <person name="Bento P."/>
            <person name="Noel B."/>
            <person name="Labadie K."/>
            <person name="Alberti A."/>
            <person name="Charles M."/>
            <person name="Arnaud D."/>
            <person name="Guo H."/>
            <person name="Daviaud C."/>
            <person name="Alamery S."/>
            <person name="Jabbari K."/>
            <person name="Zhao M."/>
            <person name="Edger P.P."/>
            <person name="Chelaifa H."/>
            <person name="Tack D."/>
            <person name="Lassalle G."/>
            <person name="Mestiri I."/>
            <person name="Schnel N."/>
            <person name="Le Paslier M.C."/>
            <person name="Fan G."/>
            <person name="Renault V."/>
            <person name="Bayer P.E."/>
            <person name="Golicz A.A."/>
            <person name="Manoli S."/>
            <person name="Lee T.H."/>
            <person name="Thi V.H."/>
            <person name="Chalabi S."/>
            <person name="Hu Q."/>
            <person name="Fan C."/>
            <person name="Tollenaere R."/>
            <person name="Lu Y."/>
            <person name="Battail C."/>
            <person name="Shen J."/>
            <person name="Sidebottom C.H."/>
            <person name="Wang X."/>
            <person name="Canaguier A."/>
            <person name="Chauveau A."/>
            <person name="Berard A."/>
            <person name="Deniot G."/>
            <person name="Guan M."/>
            <person name="Liu Z."/>
            <person name="Sun F."/>
            <person name="Lim Y.P."/>
            <person name="Lyons E."/>
            <person name="Town C.D."/>
            <person name="Bancroft I."/>
            <person name="Wang X."/>
            <person name="Meng J."/>
            <person name="Ma J."/>
            <person name="Pires J.C."/>
            <person name="King G.J."/>
            <person name="Brunel D."/>
            <person name="Delourme R."/>
            <person name="Renard M."/>
            <person name="Aury J.M."/>
            <person name="Adams K.L."/>
            <person name="Batley J."/>
            <person name="Snowdon R.J."/>
            <person name="Tost J."/>
            <person name="Edwards D."/>
            <person name="Zhou Y."/>
            <person name="Hua W."/>
            <person name="Sharpe A.G."/>
            <person name="Paterson A.H."/>
            <person name="Guan C."/>
            <person name="Wincker P."/>
        </authorList>
    </citation>
    <scope>NUCLEOTIDE SEQUENCE [LARGE SCALE GENOMIC DNA]</scope>
    <source>
        <strain evidence="18">cv. Darmor-bzh</strain>
    </source>
</reference>
<dbReference type="InterPro" id="IPR006900">
    <property type="entry name" value="Sec23/24_helical_dom"/>
</dbReference>
<keyword evidence="7 14" id="KW-0862">Zinc</keyword>
<dbReference type="GO" id="GO:0000139">
    <property type="term" value="C:Golgi membrane"/>
    <property type="evidence" value="ECO:0007669"/>
    <property type="project" value="UniProtKB-SubCell"/>
</dbReference>
<dbReference type="InterPro" id="IPR006896">
    <property type="entry name" value="Sec23/24_trunk_dom"/>
</dbReference>
<dbReference type="Pfam" id="PF04815">
    <property type="entry name" value="Sec23_helical"/>
    <property type="match status" value="1"/>
</dbReference>
<dbReference type="InterPro" id="IPR036175">
    <property type="entry name" value="Sec23/24_helical_dom_sf"/>
</dbReference>
<organism evidence="17 18">
    <name type="scientific">Brassica napus</name>
    <name type="common">Rape</name>
    <dbReference type="NCBI Taxonomy" id="3708"/>
    <lineage>
        <taxon>Eukaryota</taxon>
        <taxon>Viridiplantae</taxon>
        <taxon>Streptophyta</taxon>
        <taxon>Embryophyta</taxon>
        <taxon>Tracheophyta</taxon>
        <taxon>Spermatophyta</taxon>
        <taxon>Magnoliopsida</taxon>
        <taxon>eudicotyledons</taxon>
        <taxon>Gunneridae</taxon>
        <taxon>Pentapetalae</taxon>
        <taxon>rosids</taxon>
        <taxon>malvids</taxon>
        <taxon>Brassicales</taxon>
        <taxon>Brassicaceae</taxon>
        <taxon>Brassiceae</taxon>
        <taxon>Brassica</taxon>
    </lineage>
</organism>
<proteinExistence type="inferred from homology"/>
<evidence type="ECO:0000256" key="11">
    <source>
        <dbReference type="ARBA" id="ARBA00023136"/>
    </source>
</evidence>
<keyword evidence="9 14" id="KW-0653">Protein transport</keyword>
<dbReference type="Proteomes" id="UP000028999">
    <property type="component" value="Unassembled WGS sequence"/>
</dbReference>
<feature type="domain" description="Sec23/Sec24 helical" evidence="16">
    <location>
        <begin position="372"/>
        <end position="469"/>
    </location>
</feature>
<keyword evidence="11 14" id="KW-0472">Membrane</keyword>
<dbReference type="AlphaFoldDB" id="A0A078FG69"/>
<dbReference type="SUPFAM" id="SSF81995">
    <property type="entry name" value="beta-sandwich domain of Sec23/24"/>
    <property type="match status" value="1"/>
</dbReference>
<dbReference type="Gene3D" id="3.40.50.410">
    <property type="entry name" value="von Willebrand factor, type A domain"/>
    <property type="match status" value="2"/>
</dbReference>
<dbReference type="GO" id="GO:0046872">
    <property type="term" value="F:metal ion binding"/>
    <property type="evidence" value="ECO:0007669"/>
    <property type="project" value="UniProtKB-KW"/>
</dbReference>